<comment type="caution">
    <text evidence="1">The sequence shown here is derived from an EMBL/GenBank/DDBJ whole genome shotgun (WGS) entry which is preliminary data.</text>
</comment>
<evidence type="ECO:0000313" key="1">
    <source>
        <dbReference type="EMBL" id="MEE6147924.1"/>
    </source>
</evidence>
<dbReference type="EMBL" id="JAZGJQ010000010">
    <property type="protein sequence ID" value="MEE6147924.1"/>
    <property type="molecule type" value="Genomic_DNA"/>
</dbReference>
<accession>A0ABU7RBE3</accession>
<sequence>MRRLYSGTIVFEVPYEGRWYAIDSLSVCPAMYEGSGIPQVVVDRAISAIDRAYGSLGQAPADSELRSIGESALKEEFGDARFVSDTYPYGAVIG</sequence>
<dbReference type="RefSeq" id="WP_330958690.1">
    <property type="nucleotide sequence ID" value="NZ_JAZGJQ010000010.1"/>
</dbReference>
<organism evidence="1 2">
    <name type="scientific">Olsenella absiana</name>
    <dbReference type="NCBI Taxonomy" id="3115222"/>
    <lineage>
        <taxon>Bacteria</taxon>
        <taxon>Bacillati</taxon>
        <taxon>Actinomycetota</taxon>
        <taxon>Coriobacteriia</taxon>
        <taxon>Coriobacteriales</taxon>
        <taxon>Atopobiaceae</taxon>
        <taxon>Olsenella</taxon>
    </lineage>
</organism>
<keyword evidence="2" id="KW-1185">Reference proteome</keyword>
<reference evidence="1 2" key="1">
    <citation type="submission" date="2024-01" db="EMBL/GenBank/DDBJ databases">
        <title>Description of Olsenella sp. nov., isolated from pig feces.</title>
        <authorList>
            <person name="Chang Y.-H."/>
        </authorList>
    </citation>
    <scope>NUCLEOTIDE SEQUENCE [LARGE SCALE GENOMIC DNA]</scope>
    <source>
        <strain evidence="1 2">YH-ols2223</strain>
    </source>
</reference>
<dbReference type="Proteomes" id="UP001332931">
    <property type="component" value="Unassembled WGS sequence"/>
</dbReference>
<evidence type="ECO:0000313" key="2">
    <source>
        <dbReference type="Proteomes" id="UP001332931"/>
    </source>
</evidence>
<name>A0ABU7RBE3_9ACTN</name>
<gene>
    <name evidence="1" type="ORF">VXJ25_08025</name>
</gene>
<protein>
    <submittedName>
        <fullName evidence="1">Uncharacterized protein</fullName>
    </submittedName>
</protein>
<proteinExistence type="predicted"/>